<protein>
    <submittedName>
        <fullName evidence="2">Uncharacterized protein</fullName>
    </submittedName>
</protein>
<name>A0ABN9PA20_9DINO</name>
<comment type="caution">
    <text evidence="2">The sequence shown here is derived from an EMBL/GenBank/DDBJ whole genome shotgun (WGS) entry which is preliminary data.</text>
</comment>
<feature type="compositionally biased region" description="Low complexity" evidence="1">
    <location>
        <begin position="56"/>
        <end position="71"/>
    </location>
</feature>
<dbReference type="Proteomes" id="UP001189429">
    <property type="component" value="Unassembled WGS sequence"/>
</dbReference>
<evidence type="ECO:0000313" key="2">
    <source>
        <dbReference type="EMBL" id="CAK0789624.1"/>
    </source>
</evidence>
<dbReference type="EMBL" id="CAUYUJ010000273">
    <property type="protein sequence ID" value="CAK0789624.1"/>
    <property type="molecule type" value="Genomic_DNA"/>
</dbReference>
<gene>
    <name evidence="2" type="ORF">PCOR1329_LOCUS1149</name>
</gene>
<evidence type="ECO:0000313" key="3">
    <source>
        <dbReference type="Proteomes" id="UP001189429"/>
    </source>
</evidence>
<sequence>MPASCAYVDPSGLPEGGSLLTSVFCQFASAPPPAGPVQRLPPRAKQRMHLRLGRGRPQALPAAAAQRATALWRPRRPPTVVQDAERQSFGFGFSACLRRMLSPRKNGSRKYDIRCDSTSRSI</sequence>
<keyword evidence="3" id="KW-1185">Reference proteome</keyword>
<feature type="region of interest" description="Disordered" evidence="1">
    <location>
        <begin position="53"/>
        <end position="83"/>
    </location>
</feature>
<evidence type="ECO:0000256" key="1">
    <source>
        <dbReference type="SAM" id="MobiDB-lite"/>
    </source>
</evidence>
<proteinExistence type="predicted"/>
<accession>A0ABN9PA20</accession>
<organism evidence="2 3">
    <name type="scientific">Prorocentrum cordatum</name>
    <dbReference type="NCBI Taxonomy" id="2364126"/>
    <lineage>
        <taxon>Eukaryota</taxon>
        <taxon>Sar</taxon>
        <taxon>Alveolata</taxon>
        <taxon>Dinophyceae</taxon>
        <taxon>Prorocentrales</taxon>
        <taxon>Prorocentraceae</taxon>
        <taxon>Prorocentrum</taxon>
    </lineage>
</organism>
<reference evidence="2" key="1">
    <citation type="submission" date="2023-10" db="EMBL/GenBank/DDBJ databases">
        <authorList>
            <person name="Chen Y."/>
            <person name="Shah S."/>
            <person name="Dougan E. K."/>
            <person name="Thang M."/>
            <person name="Chan C."/>
        </authorList>
    </citation>
    <scope>NUCLEOTIDE SEQUENCE [LARGE SCALE GENOMIC DNA]</scope>
</reference>